<keyword evidence="3" id="KW-1185">Reference proteome</keyword>
<gene>
    <name evidence="2" type="ORF">POL67_41320</name>
</gene>
<reference evidence="2 3" key="1">
    <citation type="submission" date="2022-11" db="EMBL/GenBank/DDBJ databases">
        <title>Minimal conservation of predation-associated metabolite biosynthetic gene clusters underscores biosynthetic potential of Myxococcota including descriptions for ten novel species: Archangium lansinium sp. nov., Myxococcus landrumus sp. nov., Nannocystis bai.</title>
        <authorList>
            <person name="Ahearne A."/>
            <person name="Stevens C."/>
            <person name="Dowd S."/>
        </authorList>
    </citation>
    <scope>NUCLEOTIDE SEQUENCE [LARGE SCALE GENOMIC DNA]</scope>
    <source>
        <strain evidence="2 3">RJM3</strain>
    </source>
</reference>
<name>A0ABT5F183_9BACT</name>
<comment type="caution">
    <text evidence="2">The sequence shown here is derived from an EMBL/GenBank/DDBJ whole genome shotgun (WGS) entry which is preliminary data.</text>
</comment>
<organism evidence="2 3">
    <name type="scientific">Polyangium mundeleinium</name>
    <dbReference type="NCBI Taxonomy" id="2995306"/>
    <lineage>
        <taxon>Bacteria</taxon>
        <taxon>Pseudomonadati</taxon>
        <taxon>Myxococcota</taxon>
        <taxon>Polyangia</taxon>
        <taxon>Polyangiales</taxon>
        <taxon>Polyangiaceae</taxon>
        <taxon>Polyangium</taxon>
    </lineage>
</organism>
<sequence length="185" mass="19663">MKSCRKTCSTTANCSKSKLPTYGADNYECVAGACQYKGCNTSQECTDQYKVTSVCAPSPDPFPGNRCYMPCTSVNDCFHPGAPATKDADNFACIDGMCRDVGCGSDRECINALGEPDLVCAKFADHLLKICVRKCSVAADCVTLGAPPTRDEDNFVCTNGLCKPTGCNADLECNATGDPIPFVCR</sequence>
<dbReference type="Proteomes" id="UP001221411">
    <property type="component" value="Unassembled WGS sequence"/>
</dbReference>
<feature type="domain" description="DUF7478" evidence="1">
    <location>
        <begin position="54"/>
        <end position="182"/>
    </location>
</feature>
<proteinExistence type="predicted"/>
<evidence type="ECO:0000313" key="2">
    <source>
        <dbReference type="EMBL" id="MDC0747845.1"/>
    </source>
</evidence>
<evidence type="ECO:0000313" key="3">
    <source>
        <dbReference type="Proteomes" id="UP001221411"/>
    </source>
</evidence>
<evidence type="ECO:0000259" key="1">
    <source>
        <dbReference type="Pfam" id="PF24290"/>
    </source>
</evidence>
<dbReference type="EMBL" id="JAQNDO010000001">
    <property type="protein sequence ID" value="MDC0747845.1"/>
    <property type="molecule type" value="Genomic_DNA"/>
</dbReference>
<dbReference type="Pfam" id="PF24290">
    <property type="entry name" value="DUF7478"/>
    <property type="match status" value="1"/>
</dbReference>
<protein>
    <recommendedName>
        <fullName evidence="1">DUF7478 domain-containing protein</fullName>
    </recommendedName>
</protein>
<dbReference type="InterPro" id="IPR055901">
    <property type="entry name" value="DUF7478"/>
</dbReference>
<accession>A0ABT5F183</accession>
<dbReference type="RefSeq" id="WP_271926538.1">
    <property type="nucleotide sequence ID" value="NZ_JAQNDO010000001.1"/>
</dbReference>